<dbReference type="AlphaFoldDB" id="J7TU64"/>
<comment type="caution">
    <text evidence="4">The sequence shown here is derived from an EMBL/GenBank/DDBJ whole genome shotgun (WGS) entry which is preliminary data.</text>
</comment>
<keyword evidence="3" id="KW-0472">Membrane</keyword>
<protein>
    <submittedName>
        <fullName evidence="4">Uncharacterized protein</fullName>
    </submittedName>
</protein>
<evidence type="ECO:0000256" key="2">
    <source>
        <dbReference type="SAM" id="MobiDB-lite"/>
    </source>
</evidence>
<feature type="region of interest" description="Disordered" evidence="2">
    <location>
        <begin position="50"/>
        <end position="159"/>
    </location>
</feature>
<dbReference type="EMBL" id="ALIF01000006">
    <property type="protein sequence ID" value="EJO15513.1"/>
    <property type="molecule type" value="Genomic_DNA"/>
</dbReference>
<evidence type="ECO:0000256" key="1">
    <source>
        <dbReference type="SAM" id="Coils"/>
    </source>
</evidence>
<accession>J7TU64</accession>
<keyword evidence="3" id="KW-0812">Transmembrane</keyword>
<proteinExistence type="predicted"/>
<feature type="compositionally biased region" description="Basic and acidic residues" evidence="2">
    <location>
        <begin position="115"/>
        <end position="136"/>
    </location>
</feature>
<evidence type="ECO:0000313" key="4">
    <source>
        <dbReference type="EMBL" id="EJO15513.1"/>
    </source>
</evidence>
<organism evidence="4 5">
    <name type="scientific">Streptococcus salivarius K12</name>
    <dbReference type="NCBI Taxonomy" id="1200793"/>
    <lineage>
        <taxon>Bacteria</taxon>
        <taxon>Bacillati</taxon>
        <taxon>Bacillota</taxon>
        <taxon>Bacilli</taxon>
        <taxon>Lactobacillales</taxon>
        <taxon>Streptococcaceae</taxon>
        <taxon>Streptococcus</taxon>
    </lineage>
</organism>
<dbReference type="PATRIC" id="fig|1200793.3.peg.1504"/>
<feature type="compositionally biased region" description="Polar residues" evidence="2">
    <location>
        <begin position="100"/>
        <end position="114"/>
    </location>
</feature>
<keyword evidence="1" id="KW-0175">Coiled coil</keyword>
<dbReference type="Proteomes" id="UP000006983">
    <property type="component" value="Unassembled WGS sequence"/>
</dbReference>
<name>J7TU64_STRSL</name>
<evidence type="ECO:0000313" key="5">
    <source>
        <dbReference type="Proteomes" id="UP000006983"/>
    </source>
</evidence>
<gene>
    <name evidence="4" type="ORF">RSSL_00410</name>
</gene>
<sequence length="468" mass="53005">MFFNSGGFIMLKDEWLEYFEAVNGRKPRPIDFKEALERGEFVLSEGTEANQVADQGESAADQQFEEGTATARALAQSQKERDNAQEAMANAAQEKRKALSQETVGQVRTIQSGRQAEDIQKEEEQRKRVAEAKERLASYAPTRPDAGNHSVNTSNEPNQAIPVFSNQAQHLGLSEDLTKLDRKEEKAAKKIARQAARDKKKAEKLAAKAKSKEEQTVAKLEKRLESQVRLLETIQNANQKSQKAKNWGKGALISSLVAVVLMLLVGGVYGFWRNASGNIEGTWELKSSKVLDENSGKLTNALKEHEDKDEIYVSFLKVDHSNNLQTHSYFYKKGEEEQPTFTASDYLKEYQVVDQWNKSITYTKEVSEFKRELTKVVSQLYPNADKNLVDYYISDNVDNYRLYRKGKRTKSYTVNKDTLVVSTYNEDGKLTSRDTYEKVSKAAAKSLEAQYAEAKVAYEKNHKTTTKK</sequence>
<feature type="coiled-coil region" evidence="1">
    <location>
        <begin position="192"/>
        <end position="237"/>
    </location>
</feature>
<evidence type="ECO:0000256" key="3">
    <source>
        <dbReference type="SAM" id="Phobius"/>
    </source>
</evidence>
<keyword evidence="5" id="KW-1185">Reference proteome</keyword>
<reference evidence="4 5" key="1">
    <citation type="journal article" date="2012" name="J. Bacteriol.">
        <title>Genome Sequence of the Lantibiotic Bacteriocin Producer Streptococcus salivarius Strain K12.</title>
        <authorList>
            <person name="Barretto C."/>
            <person name="Alvarez-Martin P."/>
            <person name="Foata F."/>
            <person name="Renault P."/>
            <person name="Berger B."/>
        </authorList>
    </citation>
    <scope>NUCLEOTIDE SEQUENCE [LARGE SCALE GENOMIC DNA]</scope>
    <source>
        <strain evidence="4 5">K12</strain>
    </source>
</reference>
<keyword evidence="3" id="KW-1133">Transmembrane helix</keyword>
<feature type="transmembrane region" description="Helical" evidence="3">
    <location>
        <begin position="250"/>
        <end position="272"/>
    </location>
</feature>
<feature type="compositionally biased region" description="Polar residues" evidence="2">
    <location>
        <begin position="149"/>
        <end position="159"/>
    </location>
</feature>